<reference evidence="27 28" key="1">
    <citation type="journal article" date="2022" name="Nat. Microbiol.">
        <title>The microbiome of a bacterivorous marine choanoflagellate contains a resource-demanding obligate bacterial associate.</title>
        <authorList>
            <person name="Needham D.M."/>
            <person name="Poirier C."/>
            <person name="Bachy C."/>
            <person name="George E.E."/>
            <person name="Wilken S."/>
            <person name="Yung C.C.M."/>
            <person name="Limardo A.J."/>
            <person name="Morando M."/>
            <person name="Sudek L."/>
            <person name="Malmstrom R.R."/>
            <person name="Keeling P.J."/>
            <person name="Santoro A.E."/>
            <person name="Worden A.Z."/>
        </authorList>
    </citation>
    <scope>NUCLEOTIDE SEQUENCE [LARGE SCALE GENOMIC DNA]</scope>
    <source>
        <strain evidence="27 28">Comchoano-1</strain>
    </source>
</reference>
<dbReference type="PROSITE" id="PS50850">
    <property type="entry name" value="MFS"/>
    <property type="match status" value="1"/>
</dbReference>
<feature type="transmembrane region" description="Helical" evidence="25">
    <location>
        <begin position="388"/>
        <end position="407"/>
    </location>
</feature>
<comment type="catalytic activity">
    <reaction evidence="18">
        <text>L-histidyl-L-alpha-amino acid(out) = L-histidyl-L-alpha-amino acid(in)</text>
        <dbReference type="Rhea" id="RHEA:79379"/>
        <dbReference type="ChEBI" id="CHEBI:229964"/>
    </reaction>
</comment>
<comment type="catalytic activity">
    <reaction evidence="10">
        <text>L-alpha-aminoacyl-L-arginine(out) = L-alpha-aminoacyl-L-arginine(in)</text>
        <dbReference type="Rhea" id="RHEA:79367"/>
        <dbReference type="ChEBI" id="CHEBI:229968"/>
    </reaction>
</comment>
<dbReference type="EMBL" id="CP092900">
    <property type="protein sequence ID" value="UTC24781.1"/>
    <property type="molecule type" value="Genomic_DNA"/>
</dbReference>
<keyword evidence="5 25" id="KW-1133">Transmembrane helix</keyword>
<dbReference type="CDD" id="cd06174">
    <property type="entry name" value="MFS"/>
    <property type="match status" value="1"/>
</dbReference>
<dbReference type="InterPro" id="IPR052187">
    <property type="entry name" value="MFSD1"/>
</dbReference>
<evidence type="ECO:0000313" key="27">
    <source>
        <dbReference type="EMBL" id="UTC24781.1"/>
    </source>
</evidence>
<comment type="catalytic activity">
    <reaction evidence="19">
        <text>L-alanyl-L-lysine(out) = L-alanyl-L-lysine(in)</text>
        <dbReference type="Rhea" id="RHEA:79415"/>
        <dbReference type="ChEBI" id="CHEBI:192470"/>
    </reaction>
</comment>
<comment type="catalytic activity">
    <reaction evidence="13">
        <text>L-alpha-aminoacyl-L-lysine(out) = L-alpha-aminoacyl-L-lysine(in)</text>
        <dbReference type="Rhea" id="RHEA:79383"/>
        <dbReference type="ChEBI" id="CHEBI:229966"/>
    </reaction>
</comment>
<comment type="catalytic activity">
    <reaction evidence="14">
        <text>L-aspartyl-L-lysine(out) = L-aspartyl-L-lysine(in)</text>
        <dbReference type="Rhea" id="RHEA:79411"/>
        <dbReference type="ChEBI" id="CHEBI:229953"/>
    </reaction>
</comment>
<dbReference type="InterPro" id="IPR011701">
    <property type="entry name" value="MFS"/>
</dbReference>
<evidence type="ECO:0000256" key="2">
    <source>
        <dbReference type="ARBA" id="ARBA00008335"/>
    </source>
</evidence>
<dbReference type="SUPFAM" id="SSF103473">
    <property type="entry name" value="MFS general substrate transporter"/>
    <property type="match status" value="1"/>
</dbReference>
<evidence type="ECO:0000256" key="9">
    <source>
        <dbReference type="ARBA" id="ARBA00044878"/>
    </source>
</evidence>
<keyword evidence="6 25" id="KW-0472">Membrane</keyword>
<evidence type="ECO:0000256" key="18">
    <source>
        <dbReference type="ARBA" id="ARBA00044912"/>
    </source>
</evidence>
<feature type="transmembrane region" description="Helical" evidence="25">
    <location>
        <begin position="219"/>
        <end position="241"/>
    </location>
</feature>
<dbReference type="RefSeq" id="WP_258568570.1">
    <property type="nucleotide sequence ID" value="NZ_CP092900.1"/>
</dbReference>
<feature type="transmembrane region" description="Helical" evidence="25">
    <location>
        <begin position="168"/>
        <end position="187"/>
    </location>
</feature>
<dbReference type="PANTHER" id="PTHR23512">
    <property type="entry name" value="MAJOR FACILITATOR SUPERFAMILY DOMAIN-CONTAINING PROTEIN 1"/>
    <property type="match status" value="1"/>
</dbReference>
<feature type="transmembrane region" description="Helical" evidence="25">
    <location>
        <begin position="47"/>
        <end position="67"/>
    </location>
</feature>
<organism evidence="27 28">
    <name type="scientific">Candidatus Comchoanobacter bicostacola</name>
    <dbReference type="NCBI Taxonomy" id="2919598"/>
    <lineage>
        <taxon>Bacteria</taxon>
        <taxon>Pseudomonadati</taxon>
        <taxon>Pseudomonadota</taxon>
        <taxon>Gammaproteobacteria</taxon>
        <taxon>Candidatus Comchoanobacterales</taxon>
        <taxon>Candidatus Comchoanobacteraceae</taxon>
        <taxon>Candidatus Comchoanobacter</taxon>
    </lineage>
</organism>
<evidence type="ECO:0000256" key="14">
    <source>
        <dbReference type="ARBA" id="ARBA00044898"/>
    </source>
</evidence>
<name>A0ABY5DJW7_9GAMM</name>
<comment type="catalytic activity">
    <reaction evidence="11">
        <text>L-alpha-aminoacyl-L-histidine(out) = L-alpha-aminoacyl-L-histidine(in)</text>
        <dbReference type="Rhea" id="RHEA:79375"/>
        <dbReference type="ChEBI" id="CHEBI:229967"/>
    </reaction>
</comment>
<evidence type="ECO:0000256" key="15">
    <source>
        <dbReference type="ARBA" id="ARBA00044899"/>
    </source>
</evidence>
<comment type="catalytic activity">
    <reaction evidence="9">
        <text>L-histidyl-glycine(out) = L-histidyl-glycine(in)</text>
        <dbReference type="Rhea" id="RHEA:79395"/>
        <dbReference type="ChEBI" id="CHEBI:229957"/>
    </reaction>
</comment>
<keyword evidence="7" id="KW-0458">Lysosome</keyword>
<accession>A0ABY5DJW7</accession>
<comment type="catalytic activity">
    <reaction evidence="16">
        <text>L-lysyl-L-lysine(out) = L-lysyl-L-lysine(in)</text>
        <dbReference type="Rhea" id="RHEA:79403"/>
        <dbReference type="ChEBI" id="CHEBI:229956"/>
    </reaction>
</comment>
<comment type="catalytic activity">
    <reaction evidence="17">
        <text>L-arginyl-glycine(out) = L-arginyl-glycine(in)</text>
        <dbReference type="Rhea" id="RHEA:79391"/>
        <dbReference type="ChEBI" id="CHEBI:229955"/>
    </reaction>
</comment>
<evidence type="ECO:0000256" key="1">
    <source>
        <dbReference type="ARBA" id="ARBA00004155"/>
    </source>
</evidence>
<keyword evidence="4 25" id="KW-0812">Transmembrane</keyword>
<proteinExistence type="inferred from homology"/>
<evidence type="ECO:0000256" key="16">
    <source>
        <dbReference type="ARBA" id="ARBA00044900"/>
    </source>
</evidence>
<evidence type="ECO:0000256" key="25">
    <source>
        <dbReference type="SAM" id="Phobius"/>
    </source>
</evidence>
<evidence type="ECO:0000256" key="23">
    <source>
        <dbReference type="ARBA" id="ARBA00045709"/>
    </source>
</evidence>
<sequence>MSWFPAWVKPYVYWGISVACFLVHLSIQVSSGMLVEQLSRDFNLDSISITFLLGMVFYPNICLQIPAGMVTDRFGARRVLGTGAFVCAIGAWGFSGSQTYTEACLYRLVMGAGLSFSFVSMAYLIANWMRRESFSMMFSVAEMIALFSSVVCMRYLSTFLEFSSWRDFTFYIAYMALFLSIVSFVFIRDKPHYLEDESPSLSFLDILGHLRSFVADYQMWANGAFSGLLFANLSCFVAIWGPTFLSASSTISLQEAASMCSTLTLGLVVGCPLIAIFLPRINNIHMVLSLSALTASISMSIIVVFPLMDAFLIRVLLFVCGLSTVVYLVPFTITNYYVRPGTKSTAIGFTNLLSTIFGPTLSVIIGFMVEHHRVINGLESYSLSSYQYGMNVLPMVMFLAALLCFFAPNTHRAGGEYDF</sequence>
<comment type="catalytic activity">
    <reaction evidence="15">
        <text>L-arginyl-L-alpha-amino acid(out) = L-arginyl-L-alpha-amino acid(in)</text>
        <dbReference type="Rhea" id="RHEA:79371"/>
        <dbReference type="ChEBI" id="CHEBI:84315"/>
    </reaction>
</comment>
<evidence type="ECO:0000256" key="5">
    <source>
        <dbReference type="ARBA" id="ARBA00022989"/>
    </source>
</evidence>
<evidence type="ECO:0000256" key="17">
    <source>
        <dbReference type="ARBA" id="ARBA00044903"/>
    </source>
</evidence>
<dbReference type="Pfam" id="PF07690">
    <property type="entry name" value="MFS_1"/>
    <property type="match status" value="1"/>
</dbReference>
<evidence type="ECO:0000256" key="24">
    <source>
        <dbReference type="ARBA" id="ARBA00046376"/>
    </source>
</evidence>
<feature type="transmembrane region" description="Helical" evidence="25">
    <location>
        <begin position="105"/>
        <end position="126"/>
    </location>
</feature>
<evidence type="ECO:0000256" key="11">
    <source>
        <dbReference type="ARBA" id="ARBA00044884"/>
    </source>
</evidence>
<evidence type="ECO:0000256" key="13">
    <source>
        <dbReference type="ARBA" id="ARBA00044893"/>
    </source>
</evidence>
<evidence type="ECO:0000256" key="7">
    <source>
        <dbReference type="ARBA" id="ARBA00023228"/>
    </source>
</evidence>
<comment type="similarity">
    <text evidence="2">Belongs to the major facilitator superfamily.</text>
</comment>
<feature type="transmembrane region" description="Helical" evidence="25">
    <location>
        <begin position="256"/>
        <end position="278"/>
    </location>
</feature>
<gene>
    <name evidence="27" type="ORF">MMH89_01255</name>
</gene>
<comment type="catalytic activity">
    <reaction evidence="20">
        <text>L-lysyl-glycine(out) = L-lysyl-glycine(in)</text>
        <dbReference type="Rhea" id="RHEA:79407"/>
        <dbReference type="ChEBI" id="CHEBI:191202"/>
    </reaction>
</comment>
<evidence type="ECO:0000256" key="8">
    <source>
        <dbReference type="ARBA" id="ARBA00044876"/>
    </source>
</evidence>
<feature type="transmembrane region" description="Helical" evidence="25">
    <location>
        <begin position="285"/>
        <end position="305"/>
    </location>
</feature>
<evidence type="ECO:0000256" key="21">
    <source>
        <dbReference type="ARBA" id="ARBA00044985"/>
    </source>
</evidence>
<comment type="subcellular location">
    <subcellularLocation>
        <location evidence="1">Lysosome membrane</location>
        <topology evidence="1">Multi-pass membrane protein</topology>
    </subcellularLocation>
</comment>
<feature type="transmembrane region" description="Helical" evidence="25">
    <location>
        <begin position="311"/>
        <end position="333"/>
    </location>
</feature>
<dbReference type="InterPro" id="IPR036259">
    <property type="entry name" value="MFS_trans_sf"/>
</dbReference>
<dbReference type="Gene3D" id="1.20.1250.20">
    <property type="entry name" value="MFS general substrate transporter like domains"/>
    <property type="match status" value="2"/>
</dbReference>
<protein>
    <recommendedName>
        <fullName evidence="21">Lysosomal dipeptide transporter MFSD1</fullName>
    </recommendedName>
    <alternativeName>
        <fullName evidence="22">Major facilitator superfamily domain-containing protein 1</fullName>
    </alternativeName>
</protein>
<feature type="transmembrane region" description="Helical" evidence="25">
    <location>
        <begin position="79"/>
        <end position="99"/>
    </location>
</feature>
<evidence type="ECO:0000259" key="26">
    <source>
        <dbReference type="PROSITE" id="PS50850"/>
    </source>
</evidence>
<evidence type="ECO:0000256" key="22">
    <source>
        <dbReference type="ARBA" id="ARBA00045018"/>
    </source>
</evidence>
<evidence type="ECO:0000256" key="20">
    <source>
        <dbReference type="ARBA" id="ARBA00044924"/>
    </source>
</evidence>
<dbReference type="InterPro" id="IPR020846">
    <property type="entry name" value="MFS_dom"/>
</dbReference>
<comment type="catalytic activity">
    <reaction evidence="12">
        <text>L-lysyl-L-alpha-amino acid(out) = L-lysyl-L-alpha-amino acid(in)</text>
        <dbReference type="Rhea" id="RHEA:79387"/>
        <dbReference type="ChEBI" id="CHEBI:229965"/>
    </reaction>
</comment>
<dbReference type="PANTHER" id="PTHR23512:SF3">
    <property type="entry name" value="MAJOR FACILITATOR SUPERFAMILY DOMAIN-CONTAINING PROTEIN 1"/>
    <property type="match status" value="1"/>
</dbReference>
<evidence type="ECO:0000256" key="4">
    <source>
        <dbReference type="ARBA" id="ARBA00022692"/>
    </source>
</evidence>
<comment type="function">
    <text evidence="23">Lysosomal dipeptide uniporter that selectively exports lysine, arginine or histidine-containing dipeptides with a net positive charge from the lysosome lumen into the cytosol. Could play a role in a specific type of protein O-glycosylation indirectly regulating macrophages migration and tissue invasion. Also essential for liver homeostasis.</text>
</comment>
<keyword evidence="28" id="KW-1185">Reference proteome</keyword>
<keyword evidence="3" id="KW-0813">Transport</keyword>
<dbReference type="Proteomes" id="UP001055955">
    <property type="component" value="Chromosome"/>
</dbReference>
<evidence type="ECO:0000256" key="6">
    <source>
        <dbReference type="ARBA" id="ARBA00023136"/>
    </source>
</evidence>
<feature type="domain" description="Major facilitator superfamily (MFS) profile" evidence="26">
    <location>
        <begin position="12"/>
        <end position="412"/>
    </location>
</feature>
<evidence type="ECO:0000256" key="12">
    <source>
        <dbReference type="ARBA" id="ARBA00044891"/>
    </source>
</evidence>
<evidence type="ECO:0000256" key="10">
    <source>
        <dbReference type="ARBA" id="ARBA00044881"/>
    </source>
</evidence>
<feature type="transmembrane region" description="Helical" evidence="25">
    <location>
        <begin position="345"/>
        <end position="368"/>
    </location>
</feature>
<evidence type="ECO:0000256" key="3">
    <source>
        <dbReference type="ARBA" id="ARBA00022448"/>
    </source>
</evidence>
<feature type="transmembrane region" description="Helical" evidence="25">
    <location>
        <begin position="12"/>
        <end position="35"/>
    </location>
</feature>
<comment type="catalytic activity">
    <reaction evidence="8">
        <text>L-lysyl-L-alanine(out) = L-lysyl-L-alanine(in)</text>
        <dbReference type="Rhea" id="RHEA:79399"/>
        <dbReference type="ChEBI" id="CHEBI:229954"/>
    </reaction>
</comment>
<feature type="transmembrane region" description="Helical" evidence="25">
    <location>
        <begin position="138"/>
        <end position="156"/>
    </location>
</feature>
<evidence type="ECO:0000256" key="19">
    <source>
        <dbReference type="ARBA" id="ARBA00044919"/>
    </source>
</evidence>
<comment type="subunit">
    <text evidence="24">Homodimer. Interacts with lysosomal protein GLMP (via lumenal domain); the interaction starts while both proteins are still in the endoplasmic reticulum and is required for stabilization of MFSD1 in lysosomes but has no direct effect on its targeting to lysosomes or transporter activity.</text>
</comment>
<evidence type="ECO:0000313" key="28">
    <source>
        <dbReference type="Proteomes" id="UP001055955"/>
    </source>
</evidence>